<dbReference type="PRINTS" id="PR00783">
    <property type="entry name" value="MINTRINSICP"/>
</dbReference>
<keyword evidence="5 9" id="KW-1133">Transmembrane helix</keyword>
<feature type="transmembrane region" description="Helical" evidence="9">
    <location>
        <begin position="174"/>
        <end position="197"/>
    </location>
</feature>
<feature type="transmembrane region" description="Helical" evidence="9">
    <location>
        <begin position="218"/>
        <end position="235"/>
    </location>
</feature>
<protein>
    <submittedName>
        <fullName evidence="10">Uncharacterized protein</fullName>
    </submittedName>
</protein>
<evidence type="ECO:0000313" key="10">
    <source>
        <dbReference type="EMBL" id="KAF6175415.1"/>
    </source>
</evidence>
<gene>
    <name evidence="10" type="ORF">GIB67_036506</name>
</gene>
<keyword evidence="2 8" id="KW-0813">Transport</keyword>
<dbReference type="PANTHER" id="PTHR45665">
    <property type="entry name" value="AQUAPORIN-8"/>
    <property type="match status" value="1"/>
</dbReference>
<dbReference type="AlphaFoldDB" id="A0A7J7P7K0"/>
<comment type="caution">
    <text evidence="10">The sequence shown here is derived from an EMBL/GenBank/DDBJ whole genome shotgun (WGS) entry which is preliminary data.</text>
</comment>
<sequence length="257" mass="26804">METTTTPFINHFRKSITPDALRTYIAEYISTFLYVFSAVGATMSSSYLMPYSTASDPSSLVIIAVANAFGLMFAVYIAANISGGHVNPAVTFGMVVGGHITVPTAIFYWFSQLLGSTMACLVLKYTTVQQVIPTHAIAVEMTGFGAAVIESVLTFGLVYTVYTAGDSRKSSLGAIGPIAIGFVVGANVLAAGPFSGASMNPACSFGSAVVSGNFKNHGVYWVGPLIGALVAGILYENVVFPPRALDSLPGTINQVGV</sequence>
<keyword evidence="4" id="KW-0677">Repeat</keyword>
<evidence type="ECO:0000256" key="7">
    <source>
        <dbReference type="ARBA" id="ARBA00038477"/>
    </source>
</evidence>
<dbReference type="SUPFAM" id="SSF81338">
    <property type="entry name" value="Aquaporin-like"/>
    <property type="match status" value="1"/>
</dbReference>
<proteinExistence type="inferred from homology"/>
<comment type="similarity">
    <text evidence="7">Belongs to the MIP/aquaporin (TC 1.A.8) family. TIP (TC 1.A.8.10) subfamily.</text>
</comment>
<keyword evidence="11" id="KW-1185">Reference proteome</keyword>
<name>A0A7J7P7K0_9MAGN</name>
<dbReference type="InterPro" id="IPR023271">
    <property type="entry name" value="Aquaporin-like"/>
</dbReference>
<evidence type="ECO:0000256" key="3">
    <source>
        <dbReference type="ARBA" id="ARBA00022692"/>
    </source>
</evidence>
<accession>A0A7J7P7K0</accession>
<evidence type="ECO:0000256" key="4">
    <source>
        <dbReference type="ARBA" id="ARBA00022737"/>
    </source>
</evidence>
<dbReference type="PANTHER" id="PTHR45665:SF27">
    <property type="entry name" value="AQUAPORIN TIP5-1-RELATED"/>
    <property type="match status" value="1"/>
</dbReference>
<dbReference type="OrthoDB" id="3222at2759"/>
<dbReference type="PROSITE" id="PS00221">
    <property type="entry name" value="MIP"/>
    <property type="match status" value="1"/>
</dbReference>
<dbReference type="Pfam" id="PF00230">
    <property type="entry name" value="MIP"/>
    <property type="match status" value="1"/>
</dbReference>
<keyword evidence="3 8" id="KW-0812">Transmembrane</keyword>
<evidence type="ECO:0000256" key="5">
    <source>
        <dbReference type="ARBA" id="ARBA00022989"/>
    </source>
</evidence>
<reference evidence="10 11" key="1">
    <citation type="journal article" date="2020" name="IScience">
        <title>Genome Sequencing of the Endangered Kingdonia uniflora (Circaeasteraceae, Ranunculales) Reveals Potential Mechanisms of Evolutionary Specialization.</title>
        <authorList>
            <person name="Sun Y."/>
            <person name="Deng T."/>
            <person name="Zhang A."/>
            <person name="Moore M.J."/>
            <person name="Landis J.B."/>
            <person name="Lin N."/>
            <person name="Zhang H."/>
            <person name="Zhang X."/>
            <person name="Huang J."/>
            <person name="Zhang X."/>
            <person name="Sun H."/>
            <person name="Wang H."/>
        </authorList>
    </citation>
    <scope>NUCLEOTIDE SEQUENCE [LARGE SCALE GENOMIC DNA]</scope>
    <source>
        <strain evidence="10">TB1705</strain>
        <tissue evidence="10">Leaf</tissue>
    </source>
</reference>
<dbReference type="FunFam" id="1.20.1080.10:FF:000017">
    <property type="entry name" value="Probable aquaporin TIP5-1"/>
    <property type="match status" value="1"/>
</dbReference>
<dbReference type="Proteomes" id="UP000541444">
    <property type="component" value="Unassembled WGS sequence"/>
</dbReference>
<dbReference type="InterPro" id="IPR034294">
    <property type="entry name" value="Aquaporin_transptr"/>
</dbReference>
<dbReference type="Gene3D" id="1.20.1080.10">
    <property type="entry name" value="Glycerol uptake facilitator protein"/>
    <property type="match status" value="1"/>
</dbReference>
<organism evidence="10 11">
    <name type="scientific">Kingdonia uniflora</name>
    <dbReference type="NCBI Taxonomy" id="39325"/>
    <lineage>
        <taxon>Eukaryota</taxon>
        <taxon>Viridiplantae</taxon>
        <taxon>Streptophyta</taxon>
        <taxon>Embryophyta</taxon>
        <taxon>Tracheophyta</taxon>
        <taxon>Spermatophyta</taxon>
        <taxon>Magnoliopsida</taxon>
        <taxon>Ranunculales</taxon>
        <taxon>Circaeasteraceae</taxon>
        <taxon>Kingdonia</taxon>
    </lineage>
</organism>
<feature type="transmembrane region" description="Helical" evidence="9">
    <location>
        <begin position="137"/>
        <end position="162"/>
    </location>
</feature>
<dbReference type="GO" id="GO:0016020">
    <property type="term" value="C:membrane"/>
    <property type="evidence" value="ECO:0007669"/>
    <property type="project" value="UniProtKB-SubCell"/>
</dbReference>
<evidence type="ECO:0000256" key="1">
    <source>
        <dbReference type="ARBA" id="ARBA00004141"/>
    </source>
</evidence>
<dbReference type="GO" id="GO:0015250">
    <property type="term" value="F:water channel activity"/>
    <property type="evidence" value="ECO:0007669"/>
    <property type="project" value="TreeGrafter"/>
</dbReference>
<evidence type="ECO:0000256" key="9">
    <source>
        <dbReference type="SAM" id="Phobius"/>
    </source>
</evidence>
<keyword evidence="6 9" id="KW-0472">Membrane</keyword>
<evidence type="ECO:0000256" key="6">
    <source>
        <dbReference type="ARBA" id="ARBA00023136"/>
    </source>
</evidence>
<comment type="subcellular location">
    <subcellularLocation>
        <location evidence="1">Membrane</location>
        <topology evidence="1">Multi-pass membrane protein</topology>
    </subcellularLocation>
</comment>
<dbReference type="InterPro" id="IPR000425">
    <property type="entry name" value="MIP"/>
</dbReference>
<evidence type="ECO:0000256" key="8">
    <source>
        <dbReference type="RuleBase" id="RU000477"/>
    </source>
</evidence>
<dbReference type="InterPro" id="IPR022357">
    <property type="entry name" value="MIP_CS"/>
</dbReference>
<evidence type="ECO:0000256" key="2">
    <source>
        <dbReference type="ARBA" id="ARBA00022448"/>
    </source>
</evidence>
<feature type="transmembrane region" description="Helical" evidence="9">
    <location>
        <begin position="28"/>
        <end position="48"/>
    </location>
</feature>
<evidence type="ECO:0000313" key="11">
    <source>
        <dbReference type="Proteomes" id="UP000541444"/>
    </source>
</evidence>
<feature type="transmembrane region" description="Helical" evidence="9">
    <location>
        <begin position="60"/>
        <end position="79"/>
    </location>
</feature>
<dbReference type="EMBL" id="JACGCM010000188">
    <property type="protein sequence ID" value="KAF6175415.1"/>
    <property type="molecule type" value="Genomic_DNA"/>
</dbReference>